<keyword evidence="2" id="KW-1185">Reference proteome</keyword>
<protein>
    <submittedName>
        <fullName evidence="1">Uncharacterized protein</fullName>
    </submittedName>
</protein>
<proteinExistence type="predicted"/>
<name>A0A560G1X3_9PROT</name>
<dbReference type="Proteomes" id="UP000316545">
    <property type="component" value="Unassembled WGS sequence"/>
</dbReference>
<accession>A0A560G1X3</accession>
<evidence type="ECO:0000313" key="2">
    <source>
        <dbReference type="Proteomes" id="UP000316545"/>
    </source>
</evidence>
<sequence length="210" mass="23803">MTSSLFSLGQIPKNTRLSAGCGGLQKIHPEFSIRIAAVYSIWNEIEVFLVVAYTALCGGDLEVSGSKYKKLPNVSAKRKAIEDISRSILTDSDLDEALYITKRMEEIGRERNRFAHSVLATSDDSPNRIFLLDPDKYSALCYSHENAVIKGLSLDDAHLVIYEKSETYDLDSMVRFTFEMEELKGRIIKFGVNMKHRHYTNNPHPNVRII</sequence>
<reference evidence="1 2" key="1">
    <citation type="submission" date="2019-06" db="EMBL/GenBank/DDBJ databases">
        <title>Genomic Encyclopedia of Type Strains, Phase IV (KMG-V): Genome sequencing to study the core and pangenomes of soil and plant-associated prokaryotes.</title>
        <authorList>
            <person name="Whitman W."/>
        </authorList>
    </citation>
    <scope>NUCLEOTIDE SEQUENCE [LARGE SCALE GENOMIC DNA]</scope>
    <source>
        <strain evidence="1 2">BR 11865</strain>
    </source>
</reference>
<dbReference type="RefSeq" id="WP_145616821.1">
    <property type="nucleotide sequence ID" value="NZ_VITO01000006.1"/>
</dbReference>
<gene>
    <name evidence="1" type="ORF">FBZ88_106173</name>
</gene>
<dbReference type="AlphaFoldDB" id="A0A560G1X3"/>
<dbReference type="EMBL" id="VITO01000006">
    <property type="protein sequence ID" value="TWB27710.1"/>
    <property type="molecule type" value="Genomic_DNA"/>
</dbReference>
<organism evidence="1 2">
    <name type="scientific">Nitrospirillum amazonense</name>
    <dbReference type="NCBI Taxonomy" id="28077"/>
    <lineage>
        <taxon>Bacteria</taxon>
        <taxon>Pseudomonadati</taxon>
        <taxon>Pseudomonadota</taxon>
        <taxon>Alphaproteobacteria</taxon>
        <taxon>Rhodospirillales</taxon>
        <taxon>Azospirillaceae</taxon>
        <taxon>Nitrospirillum</taxon>
    </lineage>
</organism>
<comment type="caution">
    <text evidence="1">The sequence shown here is derived from an EMBL/GenBank/DDBJ whole genome shotgun (WGS) entry which is preliminary data.</text>
</comment>
<evidence type="ECO:0000313" key="1">
    <source>
        <dbReference type="EMBL" id="TWB27710.1"/>
    </source>
</evidence>